<dbReference type="Pfam" id="PF00931">
    <property type="entry name" value="NB-ARC"/>
    <property type="match status" value="1"/>
</dbReference>
<keyword evidence="5" id="KW-0677">Repeat</keyword>
<dbReference type="AlphaFoldDB" id="A0A0D2AIS7"/>
<dbReference type="OrthoDB" id="4160981at2759"/>
<evidence type="ECO:0000256" key="9">
    <source>
        <dbReference type="ARBA" id="ARBA00023212"/>
    </source>
</evidence>
<feature type="region of interest" description="Disordered" evidence="10">
    <location>
        <begin position="645"/>
        <end position="682"/>
    </location>
</feature>
<dbReference type="Proteomes" id="UP000054466">
    <property type="component" value="Unassembled WGS sequence"/>
</dbReference>
<keyword evidence="4" id="KW-0493">Microtubule</keyword>
<dbReference type="SUPFAM" id="SSF53474">
    <property type="entry name" value="alpha/beta-Hydrolases"/>
    <property type="match status" value="1"/>
</dbReference>
<dbReference type="Gene3D" id="1.25.40.10">
    <property type="entry name" value="Tetratricopeptide repeat domain"/>
    <property type="match status" value="2"/>
</dbReference>
<evidence type="ECO:0000256" key="7">
    <source>
        <dbReference type="ARBA" id="ARBA00023054"/>
    </source>
</evidence>
<keyword evidence="6" id="KW-0802">TPR repeat</keyword>
<feature type="domain" description="NB-ARC" evidence="11">
    <location>
        <begin position="335"/>
        <end position="471"/>
    </location>
</feature>
<dbReference type="GO" id="GO:0005737">
    <property type="term" value="C:cytoplasm"/>
    <property type="evidence" value="ECO:0007669"/>
    <property type="project" value="TreeGrafter"/>
</dbReference>
<dbReference type="PANTHER" id="PTHR45783">
    <property type="entry name" value="KINESIN LIGHT CHAIN"/>
    <property type="match status" value="1"/>
</dbReference>
<dbReference type="RefSeq" id="XP_016245028.1">
    <property type="nucleotide sequence ID" value="XM_016397837.1"/>
</dbReference>
<evidence type="ECO:0000256" key="6">
    <source>
        <dbReference type="ARBA" id="ARBA00022803"/>
    </source>
</evidence>
<dbReference type="GO" id="GO:0007018">
    <property type="term" value="P:microtubule-based movement"/>
    <property type="evidence" value="ECO:0007669"/>
    <property type="project" value="TreeGrafter"/>
</dbReference>
<dbReference type="InterPro" id="IPR019734">
    <property type="entry name" value="TPR_rpt"/>
</dbReference>
<dbReference type="InterPro" id="IPR011990">
    <property type="entry name" value="TPR-like_helical_dom_sf"/>
</dbReference>
<evidence type="ECO:0000313" key="13">
    <source>
        <dbReference type="Proteomes" id="UP000054466"/>
    </source>
</evidence>
<keyword evidence="3" id="KW-0963">Cytoplasm</keyword>
<dbReference type="SUPFAM" id="SSF48452">
    <property type="entry name" value="TPR-like"/>
    <property type="match status" value="3"/>
</dbReference>
<name>A0A0D2AIS7_9EURO</name>
<dbReference type="PANTHER" id="PTHR45783:SF3">
    <property type="entry name" value="KINESIN LIGHT CHAIN"/>
    <property type="match status" value="1"/>
</dbReference>
<dbReference type="EMBL" id="KN847045">
    <property type="protein sequence ID" value="KIW24812.1"/>
    <property type="molecule type" value="Genomic_DNA"/>
</dbReference>
<dbReference type="GeneID" id="27349696"/>
<dbReference type="GO" id="GO:0043531">
    <property type="term" value="F:ADP binding"/>
    <property type="evidence" value="ECO:0007669"/>
    <property type="project" value="InterPro"/>
</dbReference>
<comment type="subcellular location">
    <subcellularLocation>
        <location evidence="1">Cytoplasm</location>
        <location evidence="1">Cytoskeleton</location>
    </subcellularLocation>
</comment>
<organism evidence="12 13">
    <name type="scientific">Cladophialophora immunda</name>
    <dbReference type="NCBI Taxonomy" id="569365"/>
    <lineage>
        <taxon>Eukaryota</taxon>
        <taxon>Fungi</taxon>
        <taxon>Dikarya</taxon>
        <taxon>Ascomycota</taxon>
        <taxon>Pezizomycotina</taxon>
        <taxon>Eurotiomycetes</taxon>
        <taxon>Chaetothyriomycetidae</taxon>
        <taxon>Chaetothyriales</taxon>
        <taxon>Herpotrichiellaceae</taxon>
        <taxon>Cladophialophora</taxon>
    </lineage>
</organism>
<dbReference type="GO" id="GO:0005874">
    <property type="term" value="C:microtubule"/>
    <property type="evidence" value="ECO:0007669"/>
    <property type="project" value="UniProtKB-KW"/>
</dbReference>
<dbReference type="GO" id="GO:0019894">
    <property type="term" value="F:kinesin binding"/>
    <property type="evidence" value="ECO:0007669"/>
    <property type="project" value="TreeGrafter"/>
</dbReference>
<dbReference type="InterPro" id="IPR027417">
    <property type="entry name" value="P-loop_NTPase"/>
</dbReference>
<evidence type="ECO:0000256" key="4">
    <source>
        <dbReference type="ARBA" id="ARBA00022701"/>
    </source>
</evidence>
<dbReference type="VEuPathDB" id="FungiDB:PV07_10502"/>
<evidence type="ECO:0000313" key="12">
    <source>
        <dbReference type="EMBL" id="KIW24812.1"/>
    </source>
</evidence>
<sequence length="1111" mass="125846">MVRPTTDDDTGLKVLREPTSSPDAENGDKIIDIVAVHGLGAHPDDTWTQKRGDGDEARWVNWLEEEDMLPTRVPNARIMRYGYKSGWFGAEAIKQSARTTAERFLTALRRERKDCIDRPLILIAHSFGGLVVLKAVCNTYHDRDDWPGVFDTVRGLVFFGTPFRGADGMSQSEIVQAAARKYTAEDIEQEPLHILDPGNELLQDLVDDFQKRVWANMPGARIACFFELQASEIGSIVGKQRRKAFAVNERSGCLDVSDRVSKRPLARTHFNMNKFGRATEEDYLLVAEVIEQMAKDAQQQLSVPSMLVPPVVSVPLETTYEQASRRRVKYFRGRQKQLERIQEYFTDDAADECRMLILQAMGGQGKSQIALEYCRQRRSTYAEIFWINASSETIATQSMERVAAEIGQPLAGIDDTRTKIRLVVQALARRSERWLMVLDNYDDPDHFTSIEQFIPSHSVGDILITSRSKGLEGLGRVVIVPPMTNQEGTELLLYDHPTSEVDAHRERCSKIVERLGGLPLALDQAAAFIRYKQLTLDQLDEFLSLYEAQREQVLRHTPRRFWKYGTVQVDGKEEDNRAISAFTTWEMSFQQLEEDEARRGDIGHFLTVSAFFQPDRIDESLFRHHWEWTQPAPVWMRIFSHEDSGSNDCSQSSESDRVSDSDPEGPAMASAGSGSDAEDETPVVDREPWNADLFWELISKAYDLSLLDSIASGASIDGARFSLHPVICDWLQVRLGMEATHEFVSEAIEMAADNVRRIDGSVNYSLQARVILLGHINMCLENDRRLCSDGQRVGQELRSCAAAGWFASFYQDHGRYDVAESLYRQVSDTRRETVRLEDPSTLTSMNNLASALRYQGKYAEAEEMHRGELELSKKVLGEEHPDTLTSINNLALALSDQGKYSEAEEMHREALRLSKKVLGEEHPDTLASMNNLAEALRYQGKYLEAEEMHQEALRLRKKVLGEEHPETLTSMNNLASALSDQGKYSEAEEMHRETLKLGKKVLGEEHPDTLTSMNNLASALRYQGKYSEAEEMHREALWLSKKVLGEEHPETLTSMNNLAYLLALRSRFVQAAIFYERAVAGYRRVLGDDHPTTKACAEQYSSLRNSRGNKK</sequence>
<proteinExistence type="inferred from homology"/>
<dbReference type="HOGENOM" id="CLU_000288_125_13_1"/>
<dbReference type="InterPro" id="IPR029058">
    <property type="entry name" value="AB_hydrolase_fold"/>
</dbReference>
<dbReference type="STRING" id="569365.A0A0D2AIS7"/>
<dbReference type="GO" id="GO:0005871">
    <property type="term" value="C:kinesin complex"/>
    <property type="evidence" value="ECO:0007669"/>
    <property type="project" value="InterPro"/>
</dbReference>
<dbReference type="PRINTS" id="PR00381">
    <property type="entry name" value="KINESINLIGHT"/>
</dbReference>
<dbReference type="Gene3D" id="3.40.50.300">
    <property type="entry name" value="P-loop containing nucleotide triphosphate hydrolases"/>
    <property type="match status" value="1"/>
</dbReference>
<keyword evidence="13" id="KW-1185">Reference proteome</keyword>
<evidence type="ECO:0000256" key="3">
    <source>
        <dbReference type="ARBA" id="ARBA00022490"/>
    </source>
</evidence>
<dbReference type="InterPro" id="IPR002151">
    <property type="entry name" value="Kinesin_light"/>
</dbReference>
<gene>
    <name evidence="12" type="ORF">PV07_10502</name>
</gene>
<comment type="similarity">
    <text evidence="2">Belongs to the kinesin light chain family.</text>
</comment>
<protein>
    <recommendedName>
        <fullName evidence="11">NB-ARC domain-containing protein</fullName>
    </recommendedName>
</protein>
<evidence type="ECO:0000256" key="8">
    <source>
        <dbReference type="ARBA" id="ARBA00023175"/>
    </source>
</evidence>
<keyword evidence="9" id="KW-0206">Cytoskeleton</keyword>
<evidence type="ECO:0000256" key="5">
    <source>
        <dbReference type="ARBA" id="ARBA00022737"/>
    </source>
</evidence>
<evidence type="ECO:0000259" key="11">
    <source>
        <dbReference type="Pfam" id="PF00931"/>
    </source>
</evidence>
<dbReference type="Gene3D" id="3.40.50.1820">
    <property type="entry name" value="alpha/beta hydrolase"/>
    <property type="match status" value="1"/>
</dbReference>
<dbReference type="SUPFAM" id="SSF52540">
    <property type="entry name" value="P-loop containing nucleoside triphosphate hydrolases"/>
    <property type="match status" value="1"/>
</dbReference>
<keyword evidence="7" id="KW-0175">Coiled coil</keyword>
<dbReference type="Pfam" id="PF13424">
    <property type="entry name" value="TPR_12"/>
    <property type="match status" value="3"/>
</dbReference>
<dbReference type="InterPro" id="IPR002182">
    <property type="entry name" value="NB-ARC"/>
</dbReference>
<reference evidence="12 13" key="1">
    <citation type="submission" date="2015-01" db="EMBL/GenBank/DDBJ databases">
        <title>The Genome Sequence of Cladophialophora immunda CBS83496.</title>
        <authorList>
            <consortium name="The Broad Institute Genomics Platform"/>
            <person name="Cuomo C."/>
            <person name="de Hoog S."/>
            <person name="Gorbushina A."/>
            <person name="Stielow B."/>
            <person name="Teixiera M."/>
            <person name="Abouelleil A."/>
            <person name="Chapman S.B."/>
            <person name="Priest M."/>
            <person name="Young S.K."/>
            <person name="Wortman J."/>
            <person name="Nusbaum C."/>
            <person name="Birren B."/>
        </authorList>
    </citation>
    <scope>NUCLEOTIDE SEQUENCE [LARGE SCALE GENOMIC DNA]</scope>
    <source>
        <strain evidence="12 13">CBS 83496</strain>
    </source>
</reference>
<accession>A0A0D2AIS7</accession>
<keyword evidence="8" id="KW-0505">Motor protein</keyword>
<evidence type="ECO:0000256" key="2">
    <source>
        <dbReference type="ARBA" id="ARBA00009622"/>
    </source>
</evidence>
<evidence type="ECO:0000256" key="10">
    <source>
        <dbReference type="SAM" id="MobiDB-lite"/>
    </source>
</evidence>
<evidence type="ECO:0000256" key="1">
    <source>
        <dbReference type="ARBA" id="ARBA00004245"/>
    </source>
</evidence>
<feature type="region of interest" description="Disordered" evidence="10">
    <location>
        <begin position="1"/>
        <end position="26"/>
    </location>
</feature>
<dbReference type="SMART" id="SM00028">
    <property type="entry name" value="TPR"/>
    <property type="match status" value="6"/>
</dbReference>